<dbReference type="SUPFAM" id="SSF50978">
    <property type="entry name" value="WD40 repeat-like"/>
    <property type="match status" value="1"/>
</dbReference>
<keyword evidence="4" id="KW-1185">Reference proteome</keyword>
<feature type="domain" description="F-box" evidence="2">
    <location>
        <begin position="4"/>
        <end position="50"/>
    </location>
</feature>
<dbReference type="Pfam" id="PF12937">
    <property type="entry name" value="F-box-like"/>
    <property type="match status" value="1"/>
</dbReference>
<dbReference type="InterPro" id="IPR036047">
    <property type="entry name" value="F-box-like_dom_sf"/>
</dbReference>
<dbReference type="InterPro" id="IPR036322">
    <property type="entry name" value="WD40_repeat_dom_sf"/>
</dbReference>
<gene>
    <name evidence="3" type="ORF">L873DRAFT_1730736</name>
</gene>
<dbReference type="Proteomes" id="UP000276215">
    <property type="component" value="Unassembled WGS sequence"/>
</dbReference>
<dbReference type="SUPFAM" id="SSF81383">
    <property type="entry name" value="F-box domain"/>
    <property type="match status" value="1"/>
</dbReference>
<dbReference type="OrthoDB" id="1259151at2759"/>
<dbReference type="InterPro" id="IPR001810">
    <property type="entry name" value="F-box_dom"/>
</dbReference>
<reference evidence="3 4" key="1">
    <citation type="journal article" date="2018" name="Nat. Ecol. Evol.">
        <title>Pezizomycetes genomes reveal the molecular basis of ectomycorrhizal truffle lifestyle.</title>
        <authorList>
            <person name="Murat C."/>
            <person name="Payen T."/>
            <person name="Noel B."/>
            <person name="Kuo A."/>
            <person name="Morin E."/>
            <person name="Chen J."/>
            <person name="Kohler A."/>
            <person name="Krizsan K."/>
            <person name="Balestrini R."/>
            <person name="Da Silva C."/>
            <person name="Montanini B."/>
            <person name="Hainaut M."/>
            <person name="Levati E."/>
            <person name="Barry K.W."/>
            <person name="Belfiori B."/>
            <person name="Cichocki N."/>
            <person name="Clum A."/>
            <person name="Dockter R.B."/>
            <person name="Fauchery L."/>
            <person name="Guy J."/>
            <person name="Iotti M."/>
            <person name="Le Tacon F."/>
            <person name="Lindquist E.A."/>
            <person name="Lipzen A."/>
            <person name="Malagnac F."/>
            <person name="Mello A."/>
            <person name="Molinier V."/>
            <person name="Miyauchi S."/>
            <person name="Poulain J."/>
            <person name="Riccioni C."/>
            <person name="Rubini A."/>
            <person name="Sitrit Y."/>
            <person name="Splivallo R."/>
            <person name="Traeger S."/>
            <person name="Wang M."/>
            <person name="Zifcakova L."/>
            <person name="Wipf D."/>
            <person name="Zambonelli A."/>
            <person name="Paolocci F."/>
            <person name="Nowrousian M."/>
            <person name="Ottonello S."/>
            <person name="Baldrian P."/>
            <person name="Spatafora J.W."/>
            <person name="Henrissat B."/>
            <person name="Nagy L.G."/>
            <person name="Aury J.M."/>
            <person name="Wincker P."/>
            <person name="Grigoriev I.V."/>
            <person name="Bonfante P."/>
            <person name="Martin F.M."/>
        </authorList>
    </citation>
    <scope>NUCLEOTIDE SEQUENCE [LARGE SCALE GENOMIC DNA]</scope>
    <source>
        <strain evidence="3 4">120613-1</strain>
    </source>
</reference>
<evidence type="ECO:0000313" key="4">
    <source>
        <dbReference type="Proteomes" id="UP000276215"/>
    </source>
</evidence>
<dbReference type="EMBL" id="ML120361">
    <property type="protein sequence ID" value="RPB03739.1"/>
    <property type="molecule type" value="Genomic_DNA"/>
</dbReference>
<name>A0A3N4K2Y4_9PEZI</name>
<organism evidence="3 4">
    <name type="scientific">Choiromyces venosus 120613-1</name>
    <dbReference type="NCBI Taxonomy" id="1336337"/>
    <lineage>
        <taxon>Eukaryota</taxon>
        <taxon>Fungi</taxon>
        <taxon>Dikarya</taxon>
        <taxon>Ascomycota</taxon>
        <taxon>Pezizomycotina</taxon>
        <taxon>Pezizomycetes</taxon>
        <taxon>Pezizales</taxon>
        <taxon>Tuberaceae</taxon>
        <taxon>Choiromyces</taxon>
    </lineage>
</organism>
<dbReference type="PROSITE" id="PS50181">
    <property type="entry name" value="FBOX"/>
    <property type="match status" value="1"/>
</dbReference>
<evidence type="ECO:0000313" key="3">
    <source>
        <dbReference type="EMBL" id="RPB03739.1"/>
    </source>
</evidence>
<protein>
    <recommendedName>
        <fullName evidence="2">F-box domain-containing protein</fullName>
    </recommendedName>
</protein>
<evidence type="ECO:0000259" key="2">
    <source>
        <dbReference type="PROSITE" id="PS50181"/>
    </source>
</evidence>
<dbReference type="AlphaFoldDB" id="A0A3N4K2Y4"/>
<accession>A0A3N4K2Y4</accession>
<sequence>MTTTSKLLALPTEILISIIVQLPTASCLTRLAQTCKSLHIFINSEGWRIFVRHHHPLFHARVTKLLPPGRTVEAWRRWAEELTVTCSNWDNFGFVASAMFVEGKWRSRREKKAEEHRLGLRRRAQEDACTPVVDLWEEWVGGEEVLAIGAGVNMLVRRKRRHGKTDEWWRYDRAVSAGGDKDRYVDERGGEGIAGAGEGEDGDDDEERATFFEIFVAKHRAGYLRAGVDNPQDYTAVHLLGPQGRENAQIAVVGRACGTLEIVKLSTRPGKPGHMSVLSRYETPPITYKSSWTPRIGKFTSILPYPSSSGNQYGLMSVGVVTGRKSTLALYKVRIPSTDDFQITPEQPVAEVEMSSDDGCIWSTNLLSPEYLAITKTDSHESPLCVYAIAPDGIRKTPMRSFHDPRELGVGTDAMATARLESFAGEFPSGQVFLSAWSGSGLNMHDLRSPKNTVANWGHFVSRPIHSLHALHSGKFLLGHSEACTLRILDTRGKYSDLEGCVPIEAEWSKHPYPYSWVTNFQLPHRSRPEPMDPIYALAVSPWTEKSVYAATPGMVWELNFAGMVTRLPDSVPSDGANGWKKMWQRSMVWKHGANRADRGDNDGREKETVKPVTLPVKAYNGLLWGMHQQQPPRRVYQRYE</sequence>
<feature type="region of interest" description="Disordered" evidence="1">
    <location>
        <begin position="182"/>
        <end position="205"/>
    </location>
</feature>
<proteinExistence type="predicted"/>
<evidence type="ECO:0000256" key="1">
    <source>
        <dbReference type="SAM" id="MobiDB-lite"/>
    </source>
</evidence>